<comment type="similarity">
    <text evidence="1">Belongs to the UPF0229 family.</text>
</comment>
<evidence type="ECO:0000313" key="3">
    <source>
        <dbReference type="EMBL" id="TFZ06282.1"/>
    </source>
</evidence>
<evidence type="ECO:0000256" key="2">
    <source>
        <dbReference type="SAM" id="MobiDB-lite"/>
    </source>
</evidence>
<name>A0A4Z0C5V2_9BURK</name>
<dbReference type="AlphaFoldDB" id="A0A4Z0C5V2"/>
<dbReference type="NCBIfam" id="NF003707">
    <property type="entry name" value="PRK05325.1-2"/>
    <property type="match status" value="1"/>
</dbReference>
<dbReference type="Pfam" id="PF04285">
    <property type="entry name" value="DUF444"/>
    <property type="match status" value="1"/>
</dbReference>
<dbReference type="NCBIfam" id="NF003708">
    <property type="entry name" value="PRK05325.1-3"/>
    <property type="match status" value="1"/>
</dbReference>
<accession>A0A4Z0C5V2</accession>
<gene>
    <name evidence="3" type="ORF">EZ313_06460</name>
</gene>
<feature type="compositionally biased region" description="Gly residues" evidence="2">
    <location>
        <begin position="103"/>
        <end position="113"/>
    </location>
</feature>
<evidence type="ECO:0000256" key="1">
    <source>
        <dbReference type="HAMAP-Rule" id="MF_01232"/>
    </source>
</evidence>
<organism evidence="3 4">
    <name type="scientific">Ramlibacter henchirensis</name>
    <dbReference type="NCBI Taxonomy" id="204072"/>
    <lineage>
        <taxon>Bacteria</taxon>
        <taxon>Pseudomonadati</taxon>
        <taxon>Pseudomonadota</taxon>
        <taxon>Betaproteobacteria</taxon>
        <taxon>Burkholderiales</taxon>
        <taxon>Comamonadaceae</taxon>
        <taxon>Ramlibacter</taxon>
    </lineage>
</organism>
<dbReference type="EMBL" id="SMLM01000001">
    <property type="protein sequence ID" value="TFZ06282.1"/>
    <property type="molecule type" value="Genomic_DNA"/>
</dbReference>
<reference evidence="3 4" key="1">
    <citation type="submission" date="2019-03" db="EMBL/GenBank/DDBJ databases">
        <title>Ramlibacter henchirensis DSM 14656, whole genome shotgun sequence.</title>
        <authorList>
            <person name="Zhang X."/>
            <person name="Feng G."/>
            <person name="Zhu H."/>
        </authorList>
    </citation>
    <scope>NUCLEOTIDE SEQUENCE [LARGE SCALE GENOMIC DNA]</scope>
    <source>
        <strain evidence="3 4">DSM 14656</strain>
    </source>
</reference>
<keyword evidence="4" id="KW-1185">Reference proteome</keyword>
<dbReference type="Proteomes" id="UP000298180">
    <property type="component" value="Unassembled WGS sequence"/>
</dbReference>
<dbReference type="RefSeq" id="WP_135262369.1">
    <property type="nucleotide sequence ID" value="NZ_SMLM01000001.1"/>
</dbReference>
<dbReference type="PANTHER" id="PTHR30510">
    <property type="entry name" value="UPF0229 PROTEIN YEAH"/>
    <property type="match status" value="1"/>
</dbReference>
<dbReference type="OrthoDB" id="9788289at2"/>
<comment type="caution">
    <text evidence="3">The sequence shown here is derived from an EMBL/GenBank/DDBJ whole genome shotgun (WGS) entry which is preliminary data.</text>
</comment>
<dbReference type="HAMAP" id="MF_01232">
    <property type="entry name" value="UPF0229"/>
    <property type="match status" value="1"/>
</dbReference>
<evidence type="ECO:0000313" key="4">
    <source>
        <dbReference type="Proteomes" id="UP000298180"/>
    </source>
</evidence>
<feature type="region of interest" description="Disordered" evidence="2">
    <location>
        <begin position="77"/>
        <end position="122"/>
    </location>
</feature>
<sequence>MASNNRTERSALHQVIDRRLSGKNKSIGNRERFLRRYREQIRDAVRKAVGDRSIHNIEDGADISLPRRDVSEPVFNHGPGGSREMVHPGNQEYVRGDRIPRPRGGGGGGGGSGASPDGTSEDDFTFRITREEFMNYFFDDLALPRLIRTQLLADAPEWKTRRAGFISEGNPTSLHVVRSMRTGLARRIAMGGDARRQLRRAEEHLKVIEARADTPKAEIAALKAEIEELRQRLKRVPFLDPFDLRYRNRVREPLPTSKAVMFCLMDVSGSMDEARKDLAKRFFILLYLFLTRHYKQTDVIFIRHHTQAAEVPEDEFFHATESGGTVVSSALTLMHEIIRERYMGSEWNIYGAQASDGDNWQQDSSKCRELLDGKLLPLCRYFAYVQVADEDQNLWEEYTRVRDSNVNFAMQKIVTPAQIFPVFRDLFKKNPVGATP</sequence>
<proteinExistence type="inferred from homology"/>
<dbReference type="InterPro" id="IPR006698">
    <property type="entry name" value="UPF0229"/>
</dbReference>
<protein>
    <recommendedName>
        <fullName evidence="1">UPF0229 protein EZ313_06460</fullName>
    </recommendedName>
</protein>
<dbReference type="PANTHER" id="PTHR30510:SF2">
    <property type="entry name" value="UPF0229 PROTEIN YEAH"/>
    <property type="match status" value="1"/>
</dbReference>